<reference evidence="1" key="1">
    <citation type="submission" date="2013-10" db="EMBL/GenBank/DDBJ databases">
        <title>Draft genome sequence of Clostridium botulinum type B strain Osaka05.</title>
        <authorList>
            <person name="Sakaguchi Y."/>
            <person name="Hosomi K."/>
            <person name="Uchiyama J."/>
            <person name="Ogura Y."/>
            <person name="Sakaguchi M."/>
            <person name="Kohda T."/>
            <person name="Mukamoto M."/>
            <person name="Misawa N."/>
            <person name="Matsuzaki S."/>
            <person name="Hayashi T."/>
            <person name="Kozaki S."/>
        </authorList>
    </citation>
    <scope>NUCLEOTIDE SEQUENCE</scope>
    <source>
        <strain evidence="1">Osaka05</strain>
    </source>
</reference>
<dbReference type="HOGENOM" id="CLU_069338_0_0_9"/>
<protein>
    <recommendedName>
        <fullName evidence="2">Nucleoid-associated protein</fullName>
    </recommendedName>
</protein>
<proteinExistence type="predicted"/>
<dbReference type="GO" id="GO:0009295">
    <property type="term" value="C:nucleoid"/>
    <property type="evidence" value="ECO:0007669"/>
    <property type="project" value="InterPro"/>
</dbReference>
<evidence type="ECO:0008006" key="2">
    <source>
        <dbReference type="Google" id="ProtNLM"/>
    </source>
</evidence>
<name>A0A060N6J1_CLOBO</name>
<dbReference type="RefSeq" id="WP_030032446.1">
    <property type="nucleotide sequence ID" value="NZ_BA000059.1"/>
</dbReference>
<accession>A0A060N6J1</accession>
<dbReference type="EMBL" id="BA000059">
    <property type="protein sequence ID" value="BAO05240.1"/>
    <property type="molecule type" value="Genomic_DNA"/>
</dbReference>
<dbReference type="Proteomes" id="UP000054164">
    <property type="component" value="Unassembled WGS sequence"/>
</dbReference>
<organism evidence="1">
    <name type="scientific">Clostridium botulinum B str. Osaka05</name>
    <dbReference type="NCBI Taxonomy" id="1407017"/>
    <lineage>
        <taxon>Bacteria</taxon>
        <taxon>Bacillati</taxon>
        <taxon>Bacillota</taxon>
        <taxon>Clostridia</taxon>
        <taxon>Eubacteriales</taxon>
        <taxon>Clostridiaceae</taxon>
        <taxon>Clostridium</taxon>
    </lineage>
</organism>
<gene>
    <name evidence="1" type="ORF">CBO05P2_215</name>
</gene>
<dbReference type="AlphaFoldDB" id="A0A060N6J1"/>
<evidence type="ECO:0000313" key="1">
    <source>
        <dbReference type="EMBL" id="BAO05240.1"/>
    </source>
</evidence>
<sequence>MEYIKEVNINEAIIHILDSNANSPILNEYKLGLDDENYKFILKHVEKCLKDQQLRYAKFNNERNIVKEISQEYLNGQNDLLTISKELAKQLFTLMKSNDNIESCDLMIVSISTEYGPMLGILKMDYIKNYIHVIDTVENKIGINIAPEFTGLPMTASKIKKCAFIKPIREGQEFNLMLIDKQKKSKDSEEYGSNYFIKNYLGCNVIENERDMTRQLVENTDKFIKNNIDDVKTAVKTKDLLREKLKKEDTINIEDITDEIFKDETLKQEFINFNYENNIDKPIEVDKEFVTKIVNTLKFKLNKDITLSIPEDIYSDINSFEVRDNGDGTANIIIKDVCTIR</sequence>
<dbReference type="InterPro" id="IPR007358">
    <property type="entry name" value="Nucleoid_associated_NdpA"/>
</dbReference>
<dbReference type="Pfam" id="PF04245">
    <property type="entry name" value="NA37"/>
    <property type="match status" value="1"/>
</dbReference>